<dbReference type="AlphaFoldDB" id="A0A382X613"/>
<gene>
    <name evidence="1" type="ORF">METZ01_LOCUS419480</name>
</gene>
<feature type="non-terminal residue" evidence="1">
    <location>
        <position position="88"/>
    </location>
</feature>
<evidence type="ECO:0000313" key="1">
    <source>
        <dbReference type="EMBL" id="SVD66626.1"/>
    </source>
</evidence>
<sequence length="88" mass="10186">MKNCHKFYYKKSHYRRLFYLIIIAIVCSHWSATILSASGGYDNGTATGKGKVGLDLTWNPFNYFPEGQSYIVLSYGFTDKFDFHSYFS</sequence>
<organism evidence="1">
    <name type="scientific">marine metagenome</name>
    <dbReference type="NCBI Taxonomy" id="408172"/>
    <lineage>
        <taxon>unclassified sequences</taxon>
        <taxon>metagenomes</taxon>
        <taxon>ecological metagenomes</taxon>
    </lineage>
</organism>
<accession>A0A382X613</accession>
<reference evidence="1" key="1">
    <citation type="submission" date="2018-05" db="EMBL/GenBank/DDBJ databases">
        <authorList>
            <person name="Lanie J.A."/>
            <person name="Ng W.-L."/>
            <person name="Kazmierczak K.M."/>
            <person name="Andrzejewski T.M."/>
            <person name="Davidsen T.M."/>
            <person name="Wayne K.J."/>
            <person name="Tettelin H."/>
            <person name="Glass J.I."/>
            <person name="Rusch D."/>
            <person name="Podicherti R."/>
            <person name="Tsui H.-C.T."/>
            <person name="Winkler M.E."/>
        </authorList>
    </citation>
    <scope>NUCLEOTIDE SEQUENCE</scope>
</reference>
<name>A0A382X613_9ZZZZ</name>
<protein>
    <submittedName>
        <fullName evidence="1">Uncharacterized protein</fullName>
    </submittedName>
</protein>
<proteinExistence type="predicted"/>
<dbReference type="EMBL" id="UINC01165308">
    <property type="protein sequence ID" value="SVD66626.1"/>
    <property type="molecule type" value="Genomic_DNA"/>
</dbReference>